<dbReference type="AlphaFoldDB" id="A0A2K1QCI6"/>
<gene>
    <name evidence="1" type="ORF">COO59_06455</name>
</gene>
<sequence length="99" mass="10148">MKEINHYLLTSVSGAAVDAANQEVIKQISTNMAYGAGWGAITGGAPGAVVGATGGALQTVIQGAINHGPVNVPIPKFPMGPVWIYGPAPLDWINQNVPK</sequence>
<protein>
    <submittedName>
        <fullName evidence="1">Microcin</fullName>
    </submittedName>
</protein>
<comment type="caution">
    <text evidence="1">The sequence shown here is derived from an EMBL/GenBank/DDBJ whole genome shotgun (WGS) entry which is preliminary data.</text>
</comment>
<accession>A0A2K1QCI6</accession>
<proteinExistence type="predicted"/>
<reference evidence="2" key="1">
    <citation type="submission" date="2017-09" db="EMBL/GenBank/DDBJ databases">
        <authorList>
            <person name="Palmer M."/>
            <person name="Steenkamp E.T."/>
            <person name="Coetzee M.P."/>
            <person name="Avontuur J.R."/>
            <person name="Van Zyl E."/>
            <person name="Chan W.-Y."/>
            <person name="Blom J."/>
            <person name="Venter S.N."/>
        </authorList>
    </citation>
    <scope>NUCLEOTIDE SEQUENCE [LARGE SCALE GENOMIC DNA]</scope>
    <source>
        <strain evidence="2">QC88-366</strain>
    </source>
</reference>
<organism evidence="1 2">
    <name type="scientific">Mixta theicola</name>
    <dbReference type="NCBI Taxonomy" id="1458355"/>
    <lineage>
        <taxon>Bacteria</taxon>
        <taxon>Pseudomonadati</taxon>
        <taxon>Pseudomonadota</taxon>
        <taxon>Gammaproteobacteria</taxon>
        <taxon>Enterobacterales</taxon>
        <taxon>Erwiniaceae</taxon>
        <taxon>Mixta</taxon>
    </lineage>
</organism>
<evidence type="ECO:0000313" key="2">
    <source>
        <dbReference type="Proteomes" id="UP000236345"/>
    </source>
</evidence>
<name>A0A2K1QCI6_9GAMM</name>
<evidence type="ECO:0000313" key="1">
    <source>
        <dbReference type="EMBL" id="PNS12743.1"/>
    </source>
</evidence>
<dbReference type="EMBL" id="NWUO01000003">
    <property type="protein sequence ID" value="PNS12743.1"/>
    <property type="molecule type" value="Genomic_DNA"/>
</dbReference>
<keyword evidence="2" id="KW-1185">Reference proteome</keyword>
<dbReference type="Proteomes" id="UP000236345">
    <property type="component" value="Unassembled WGS sequence"/>
</dbReference>